<name>A0A1F8G6V5_9BACT</name>
<proteinExistence type="predicted"/>
<evidence type="ECO:0000313" key="2">
    <source>
        <dbReference type="Proteomes" id="UP000177478"/>
    </source>
</evidence>
<organism evidence="1 2">
    <name type="scientific">Candidatus Yanofskybacteria bacterium RIFCSPHIGHO2_12_FULL_45_19b</name>
    <dbReference type="NCBI Taxonomy" id="1802689"/>
    <lineage>
        <taxon>Bacteria</taxon>
        <taxon>Candidatus Yanofskyibacteriota</taxon>
    </lineage>
</organism>
<evidence type="ECO:0000313" key="1">
    <source>
        <dbReference type="EMBL" id="OGN20498.1"/>
    </source>
</evidence>
<sequence length="67" mass="7485">MLDLLISILLRSTFDFVELPLFNGSFISWGSLVSFVVKNNEAPPNLAGLVSKRRSLDVAENELEIFT</sequence>
<dbReference type="Proteomes" id="UP000177478">
    <property type="component" value="Unassembled WGS sequence"/>
</dbReference>
<dbReference type="AlphaFoldDB" id="A0A1F8G6V5"/>
<dbReference type="EMBL" id="MGKD01000003">
    <property type="protein sequence ID" value="OGN20498.1"/>
    <property type="molecule type" value="Genomic_DNA"/>
</dbReference>
<gene>
    <name evidence="1" type="ORF">A3F25_00695</name>
</gene>
<accession>A0A1F8G6V5</accession>
<comment type="caution">
    <text evidence="1">The sequence shown here is derived from an EMBL/GenBank/DDBJ whole genome shotgun (WGS) entry which is preliminary data.</text>
</comment>
<reference evidence="1 2" key="1">
    <citation type="journal article" date="2016" name="Nat. Commun.">
        <title>Thousands of microbial genomes shed light on interconnected biogeochemical processes in an aquifer system.</title>
        <authorList>
            <person name="Anantharaman K."/>
            <person name="Brown C.T."/>
            <person name="Hug L.A."/>
            <person name="Sharon I."/>
            <person name="Castelle C.J."/>
            <person name="Probst A.J."/>
            <person name="Thomas B.C."/>
            <person name="Singh A."/>
            <person name="Wilkins M.J."/>
            <person name="Karaoz U."/>
            <person name="Brodie E.L."/>
            <person name="Williams K.H."/>
            <person name="Hubbard S.S."/>
            <person name="Banfield J.F."/>
        </authorList>
    </citation>
    <scope>NUCLEOTIDE SEQUENCE [LARGE SCALE GENOMIC DNA]</scope>
</reference>
<protein>
    <submittedName>
        <fullName evidence="1">Uncharacterized protein</fullName>
    </submittedName>
</protein>